<evidence type="ECO:0000256" key="1">
    <source>
        <dbReference type="SAM" id="MobiDB-lite"/>
    </source>
</evidence>
<evidence type="ECO:0000313" key="3">
    <source>
        <dbReference type="Proteomes" id="UP001521116"/>
    </source>
</evidence>
<evidence type="ECO:0000313" key="2">
    <source>
        <dbReference type="EMBL" id="KAL1620263.1"/>
    </source>
</evidence>
<feature type="compositionally biased region" description="Low complexity" evidence="1">
    <location>
        <begin position="113"/>
        <end position="122"/>
    </location>
</feature>
<feature type="region of interest" description="Disordered" evidence="1">
    <location>
        <begin position="104"/>
        <end position="131"/>
    </location>
</feature>
<dbReference type="Proteomes" id="UP001521116">
    <property type="component" value="Unassembled WGS sequence"/>
</dbReference>
<protein>
    <submittedName>
        <fullName evidence="2">Uncharacterized protein</fullName>
    </submittedName>
</protein>
<organism evidence="2 3">
    <name type="scientific">Neofusicoccum ribis</name>
    <dbReference type="NCBI Taxonomy" id="45134"/>
    <lineage>
        <taxon>Eukaryota</taxon>
        <taxon>Fungi</taxon>
        <taxon>Dikarya</taxon>
        <taxon>Ascomycota</taxon>
        <taxon>Pezizomycotina</taxon>
        <taxon>Dothideomycetes</taxon>
        <taxon>Dothideomycetes incertae sedis</taxon>
        <taxon>Botryosphaeriales</taxon>
        <taxon>Botryosphaeriaceae</taxon>
        <taxon>Neofusicoccum</taxon>
    </lineage>
</organism>
<dbReference type="EMBL" id="JAJVDC020000170">
    <property type="protein sequence ID" value="KAL1620263.1"/>
    <property type="molecule type" value="Genomic_DNA"/>
</dbReference>
<proteinExistence type="predicted"/>
<reference evidence="2 3" key="1">
    <citation type="submission" date="2024-02" db="EMBL/GenBank/DDBJ databases">
        <title>De novo assembly and annotation of 12 fungi associated with fruit tree decline syndrome in Ontario, Canada.</title>
        <authorList>
            <person name="Sulman M."/>
            <person name="Ellouze W."/>
            <person name="Ilyukhin E."/>
        </authorList>
    </citation>
    <scope>NUCLEOTIDE SEQUENCE [LARGE SCALE GENOMIC DNA]</scope>
    <source>
        <strain evidence="2 3">M1-105</strain>
    </source>
</reference>
<sequence length="351" mass="39506">METAGGGHRGLPGLPQELIDQICDELLDGRGWEHGAGADVRAMHYTCKAMQRGTCKLILRHSITFDARGAALLWLMSRNKNIIPPVNHIELCCTNAPIDSAEANGPYVDRSRTASTSASNSNKTPRGQKEAKNYKSLINDITLLLSDAVGQFSNLTGMKLTVEPDEALFGAIQGLQDHYKPERTHDQYKRAFMSLWQVRVMLQSLVKSSLVELELVDVNNTPKVETTNDRLLFPSDWLSPLKSIMTLKLDNRSGQATLNTWRKFLKTIRDDLNVENLELNGFASQYGYNMNTHIPIISHHPGVRWHPDRLPDGGSELDEIIDERGIWKALSDWIDGMLVRTYVTLSWRIET</sequence>
<name>A0ABR3SHA5_9PEZI</name>
<keyword evidence="3" id="KW-1185">Reference proteome</keyword>
<comment type="caution">
    <text evidence="2">The sequence shown here is derived from an EMBL/GenBank/DDBJ whole genome shotgun (WGS) entry which is preliminary data.</text>
</comment>
<accession>A0ABR3SHA5</accession>
<gene>
    <name evidence="2" type="ORF">SLS56_009697</name>
</gene>